<dbReference type="Proteomes" id="UP000076234">
    <property type="component" value="Chromosome"/>
</dbReference>
<sequence length="374" mass="41955">MLHAHFFRRADRHAQMAPPHSARAIDLARWDGSAWLAEEWRALEPHARWPTQSHAFAAALTPLIEGQRRKLLGLRAGRTISALLPLCRDAGAIGRWRIAGSRELFEPGDLLAARPDDAAPIAGALARLHQPLSFDRISADSPLLPALRRAMHGRGLLSVRPAMPCPLIVLDVSWRDPESHFNSGRRSDFRRAARRAEALGPVTYETLAPGLEDFDALFDEAIGVEAKSWKLEAGSAIAVDRRRETFFRRFFRDAAAEGRFRLSFMRICGNAVAMQLALVSDDRYWLFKIGHDDRFGKCSPGTLLMLHTLRWAAGEGLRSYELLGEAEGWITRFWTQEQRACVRVRTYPASVSGALALAADGAHWVWQRLVRRST</sequence>
<proteinExistence type="predicted"/>
<dbReference type="AlphaFoldDB" id="A0A142VYA8"/>
<feature type="domain" description="BioF2-like acetyltransferase" evidence="1">
    <location>
        <begin position="184"/>
        <end position="329"/>
    </location>
</feature>
<evidence type="ECO:0000259" key="1">
    <source>
        <dbReference type="Pfam" id="PF13480"/>
    </source>
</evidence>
<dbReference type="STRING" id="1219058.AOA14_09150"/>
<accession>A0A142VYA8</accession>
<gene>
    <name evidence="2" type="ORF">AOA14_09150</name>
</gene>
<dbReference type="EMBL" id="CP013342">
    <property type="protein sequence ID" value="AMU94766.1"/>
    <property type="molecule type" value="Genomic_DNA"/>
</dbReference>
<dbReference type="KEGG" id="ster:AOA14_09150"/>
<evidence type="ECO:0000313" key="3">
    <source>
        <dbReference type="Proteomes" id="UP000076234"/>
    </source>
</evidence>
<protein>
    <recommendedName>
        <fullName evidence="1">BioF2-like acetyltransferase domain-containing protein</fullName>
    </recommendedName>
</protein>
<dbReference type="Pfam" id="PF13480">
    <property type="entry name" value="Acetyltransf_6"/>
    <property type="match status" value="1"/>
</dbReference>
<dbReference type="InterPro" id="IPR038740">
    <property type="entry name" value="BioF2-like_GNAT_dom"/>
</dbReference>
<evidence type="ECO:0000313" key="2">
    <source>
        <dbReference type="EMBL" id="AMU94766.1"/>
    </source>
</evidence>
<dbReference type="Gene3D" id="3.40.630.30">
    <property type="match status" value="1"/>
</dbReference>
<organism evidence="2 3">
    <name type="scientific">Sphingopyxis terrae subsp. terrae NBRC 15098</name>
    <dbReference type="NCBI Taxonomy" id="1219058"/>
    <lineage>
        <taxon>Bacteria</taxon>
        <taxon>Pseudomonadati</taxon>
        <taxon>Pseudomonadota</taxon>
        <taxon>Alphaproteobacteria</taxon>
        <taxon>Sphingomonadales</taxon>
        <taxon>Sphingomonadaceae</taxon>
        <taxon>Sphingopyxis</taxon>
    </lineage>
</organism>
<dbReference type="SUPFAM" id="SSF55729">
    <property type="entry name" value="Acyl-CoA N-acyltransferases (Nat)"/>
    <property type="match status" value="1"/>
</dbReference>
<reference evidence="2 3" key="2">
    <citation type="journal article" date="2016" name="Genome Announc.">
        <title>Complete Genome Sequence of Sphingopyxis terrae Strain 203-1 (NBRC 111660), a Polyethylene Glycol Degrader.</title>
        <authorList>
            <person name="Ohtsubo Y."/>
            <person name="Nonoyama S."/>
            <person name="Nagata Y."/>
            <person name="Numata M."/>
            <person name="Tsuchikane K."/>
            <person name="Hosoyama A."/>
            <person name="Yamazoe A."/>
            <person name="Tsuda M."/>
            <person name="Fujita N."/>
            <person name="Kawai F."/>
        </authorList>
    </citation>
    <scope>NUCLEOTIDE SEQUENCE [LARGE SCALE GENOMIC DNA]</scope>
    <source>
        <strain evidence="2 3">203-1</strain>
    </source>
</reference>
<name>A0A142VYA8_9SPHN</name>
<reference evidence="3" key="1">
    <citation type="submission" date="2015-11" db="EMBL/GenBank/DDBJ databases">
        <title>Complete genome sequence of a polyethylene glycol-degrading strain Sphingopyxis terrae strain 203-1 (NBRC 15098).</title>
        <authorList>
            <person name="Yoshiyuki O."/>
            <person name="Shouta N."/>
            <person name="Nagata Y."/>
            <person name="Numata M."/>
            <person name="Tsuchikane K."/>
            <person name="Hosoyama A."/>
            <person name="Yamazoe A."/>
            <person name="Tsuda M."/>
            <person name="Fujita N."/>
            <person name="Kawai F."/>
        </authorList>
    </citation>
    <scope>NUCLEOTIDE SEQUENCE [LARGE SCALE GENOMIC DNA]</scope>
    <source>
        <strain evidence="3">203-1</strain>
    </source>
</reference>
<dbReference type="InterPro" id="IPR016181">
    <property type="entry name" value="Acyl_CoA_acyltransferase"/>
</dbReference>